<dbReference type="GO" id="GO:0006952">
    <property type="term" value="P:defense response"/>
    <property type="evidence" value="ECO:0007669"/>
    <property type="project" value="UniProtKB-KW"/>
</dbReference>
<evidence type="ECO:0000256" key="1">
    <source>
        <dbReference type="ARBA" id="ARBA00022741"/>
    </source>
</evidence>
<proteinExistence type="predicted"/>
<dbReference type="SUPFAM" id="SSF52540">
    <property type="entry name" value="P-loop containing nucleoside triphosphate hydrolases"/>
    <property type="match status" value="2"/>
</dbReference>
<comment type="caution">
    <text evidence="5">The sequence shown here is derived from an EMBL/GenBank/DDBJ whole genome shotgun (WGS) entry which is preliminary data.</text>
</comment>
<keyword evidence="2" id="KW-0611">Plant defense</keyword>
<dbReference type="Proteomes" id="UP000593579">
    <property type="component" value="Unassembled WGS sequence"/>
</dbReference>
<dbReference type="GO" id="GO:0005524">
    <property type="term" value="F:ATP binding"/>
    <property type="evidence" value="ECO:0007669"/>
    <property type="project" value="UniProtKB-KW"/>
</dbReference>
<dbReference type="Gene3D" id="3.40.50.300">
    <property type="entry name" value="P-loop containing nucleotide triphosphate hydrolases"/>
    <property type="match status" value="1"/>
</dbReference>
<accession>A0A7J9CD37</accession>
<protein>
    <recommendedName>
        <fullName evidence="4">NB-ARC domain-containing protein</fullName>
    </recommendedName>
</protein>
<dbReference type="AlphaFoldDB" id="A0A7J9CD37"/>
<dbReference type="Pfam" id="PF00931">
    <property type="entry name" value="NB-ARC"/>
    <property type="match status" value="1"/>
</dbReference>
<dbReference type="PANTHER" id="PTHR33463">
    <property type="entry name" value="NB-ARC DOMAIN-CONTAINING PROTEIN-RELATED"/>
    <property type="match status" value="1"/>
</dbReference>
<name>A0A7J9CD37_GOSGO</name>
<gene>
    <name evidence="5" type="ORF">Gogos_008964</name>
</gene>
<dbReference type="OrthoDB" id="999032at2759"/>
<dbReference type="InterPro" id="IPR042197">
    <property type="entry name" value="Apaf_helical"/>
</dbReference>
<dbReference type="Gene3D" id="1.10.8.430">
    <property type="entry name" value="Helical domain of apoptotic protease-activating factors"/>
    <property type="match status" value="1"/>
</dbReference>
<feature type="domain" description="NB-ARC" evidence="4">
    <location>
        <begin position="166"/>
        <end position="232"/>
    </location>
</feature>
<keyword evidence="3" id="KW-0067">ATP-binding</keyword>
<dbReference type="InterPro" id="IPR027417">
    <property type="entry name" value="P-loop_NTPase"/>
</dbReference>
<evidence type="ECO:0000313" key="5">
    <source>
        <dbReference type="EMBL" id="MBA0746443.1"/>
    </source>
</evidence>
<dbReference type="InterPro" id="IPR002182">
    <property type="entry name" value="NB-ARC"/>
</dbReference>
<evidence type="ECO:0000256" key="2">
    <source>
        <dbReference type="ARBA" id="ARBA00022821"/>
    </source>
</evidence>
<sequence>MVQLNVMDEDEAWNLFNMNENLDGAFSEIIEVAMEVAKEYGGLPLASVPLARALRGKIINGWKLACHKINSSRLMNIEDVPKQIEKSTYMSLEMSYNNLGSNYVSLHDVNLDVARWIASKEDNGLEILFLDNYESKTPIGINFKKSSIIELLAYKDRIPAKSSSATFNEIIEALKDYKVKKIEVWGMGGVGKTTLVKEVEHEVERFDQVIMVMVSRTPNSARILMKMAEDLTFNFLEYFQNKGKQ</sequence>
<evidence type="ECO:0000313" key="6">
    <source>
        <dbReference type="Proteomes" id="UP000593579"/>
    </source>
</evidence>
<dbReference type="PANTHER" id="PTHR33463:SF203">
    <property type="entry name" value="AAA+ ATPASE DOMAIN-CONTAINING PROTEIN"/>
    <property type="match status" value="1"/>
</dbReference>
<reference evidence="5 6" key="1">
    <citation type="journal article" date="2019" name="Genome Biol. Evol.">
        <title>Insights into the evolution of the New World diploid cottons (Gossypium, subgenus Houzingenia) based on genome sequencing.</title>
        <authorList>
            <person name="Grover C.E."/>
            <person name="Arick M.A. 2nd"/>
            <person name="Thrash A."/>
            <person name="Conover J.L."/>
            <person name="Sanders W.S."/>
            <person name="Peterson D.G."/>
            <person name="Frelichowski J.E."/>
            <person name="Scheffler J.A."/>
            <person name="Scheffler B.E."/>
            <person name="Wendel J.F."/>
        </authorList>
    </citation>
    <scope>NUCLEOTIDE SEQUENCE [LARGE SCALE GENOMIC DNA]</scope>
    <source>
        <strain evidence="5">5</strain>
        <tissue evidence="5">Leaf</tissue>
    </source>
</reference>
<organism evidence="5 6">
    <name type="scientific">Gossypium gossypioides</name>
    <name type="common">Mexican cotton</name>
    <name type="synonym">Selera gossypioides</name>
    <dbReference type="NCBI Taxonomy" id="34282"/>
    <lineage>
        <taxon>Eukaryota</taxon>
        <taxon>Viridiplantae</taxon>
        <taxon>Streptophyta</taxon>
        <taxon>Embryophyta</taxon>
        <taxon>Tracheophyta</taxon>
        <taxon>Spermatophyta</taxon>
        <taxon>Magnoliopsida</taxon>
        <taxon>eudicotyledons</taxon>
        <taxon>Gunneridae</taxon>
        <taxon>Pentapetalae</taxon>
        <taxon>rosids</taxon>
        <taxon>malvids</taxon>
        <taxon>Malvales</taxon>
        <taxon>Malvaceae</taxon>
        <taxon>Malvoideae</taxon>
        <taxon>Gossypium</taxon>
    </lineage>
</organism>
<dbReference type="EMBL" id="JABEZY010000009">
    <property type="protein sequence ID" value="MBA0746443.1"/>
    <property type="molecule type" value="Genomic_DNA"/>
</dbReference>
<evidence type="ECO:0000259" key="4">
    <source>
        <dbReference type="Pfam" id="PF00931"/>
    </source>
</evidence>
<keyword evidence="6" id="KW-1185">Reference proteome</keyword>
<evidence type="ECO:0000256" key="3">
    <source>
        <dbReference type="ARBA" id="ARBA00022840"/>
    </source>
</evidence>
<dbReference type="GO" id="GO:0043531">
    <property type="term" value="F:ADP binding"/>
    <property type="evidence" value="ECO:0007669"/>
    <property type="project" value="InterPro"/>
</dbReference>
<keyword evidence="1" id="KW-0547">Nucleotide-binding</keyword>
<dbReference type="InterPro" id="IPR050905">
    <property type="entry name" value="Plant_NBS-LRR"/>
</dbReference>